<keyword evidence="3" id="KW-0378">Hydrolase</keyword>
<organism evidence="3 4">
    <name type="scientific">Chloracidobacterium validum</name>
    <dbReference type="NCBI Taxonomy" id="2821543"/>
    <lineage>
        <taxon>Bacteria</taxon>
        <taxon>Pseudomonadati</taxon>
        <taxon>Acidobacteriota</taxon>
        <taxon>Terriglobia</taxon>
        <taxon>Terriglobales</taxon>
        <taxon>Acidobacteriaceae</taxon>
        <taxon>Chloracidobacterium</taxon>
    </lineage>
</organism>
<dbReference type="InterPro" id="IPR012338">
    <property type="entry name" value="Beta-lactam/transpept-like"/>
</dbReference>
<sequence>MAFLRSFACLPRRVCLGVALMTLWGPTEGSVGLAQSSAPVVAPDERPARRTAELTRRLQRRLASFKGKVFCFAKNLDTGETFGYNPDAKVRTASTIKVPIMVEVFAQVAEGKLQWDEKLTVVRRHEYEDGGILFELTPGMQITVRDAMRLMIVVSDNIATNILLDRITTDAVNARLAQMGFDATRSLRKIAGGGESTFRESNLEENKKYGIGVATSREMVKLLEGLERGTIVSPEASREMLAVMKRQQYRDGIGRRLRGVEVANKPGALDHLRSDIGIVYTKQGRIAMAITVEDIPVVDYCSEAEGHLLIADIVDLLLDGLTPARTTLRPATRQ</sequence>
<evidence type="ECO:0000313" key="3">
    <source>
        <dbReference type="EMBL" id="QUW04512.1"/>
    </source>
</evidence>
<proteinExistence type="predicted"/>
<dbReference type="Proteomes" id="UP000676506">
    <property type="component" value="Chromosome 2"/>
</dbReference>
<dbReference type="GO" id="GO:0016787">
    <property type="term" value="F:hydrolase activity"/>
    <property type="evidence" value="ECO:0007669"/>
    <property type="project" value="UniProtKB-KW"/>
</dbReference>
<dbReference type="PANTHER" id="PTHR35333:SF4">
    <property type="entry name" value="SLR0121 PROTEIN"/>
    <property type="match status" value="1"/>
</dbReference>
<comment type="catalytic activity">
    <reaction evidence="1">
        <text>a beta-lactam + H2O = a substituted beta-amino acid</text>
        <dbReference type="Rhea" id="RHEA:20401"/>
        <dbReference type="ChEBI" id="CHEBI:15377"/>
        <dbReference type="ChEBI" id="CHEBI:35627"/>
        <dbReference type="ChEBI" id="CHEBI:140347"/>
        <dbReference type="EC" id="3.5.2.6"/>
    </reaction>
</comment>
<keyword evidence="4" id="KW-1185">Reference proteome</keyword>
<evidence type="ECO:0000313" key="4">
    <source>
        <dbReference type="Proteomes" id="UP000676506"/>
    </source>
</evidence>
<accession>A0ABX8BC53</accession>
<dbReference type="EMBL" id="CP072649">
    <property type="protein sequence ID" value="QUW04512.1"/>
    <property type="molecule type" value="Genomic_DNA"/>
</dbReference>
<evidence type="ECO:0000259" key="2">
    <source>
        <dbReference type="Pfam" id="PF13354"/>
    </source>
</evidence>
<evidence type="ECO:0000256" key="1">
    <source>
        <dbReference type="ARBA" id="ARBA00001526"/>
    </source>
</evidence>
<dbReference type="InterPro" id="IPR000871">
    <property type="entry name" value="Beta-lactam_class-A"/>
</dbReference>
<dbReference type="Gene3D" id="3.40.710.10">
    <property type="entry name" value="DD-peptidase/beta-lactamase superfamily"/>
    <property type="match status" value="1"/>
</dbReference>
<dbReference type="SUPFAM" id="SSF56601">
    <property type="entry name" value="beta-lactamase/transpeptidase-like"/>
    <property type="match status" value="1"/>
</dbReference>
<feature type="domain" description="Beta-lactamase class A catalytic" evidence="2">
    <location>
        <begin position="72"/>
        <end position="291"/>
    </location>
</feature>
<gene>
    <name evidence="3" type="ORF">J8C06_12035</name>
</gene>
<dbReference type="InterPro" id="IPR045155">
    <property type="entry name" value="Beta-lactam_cat"/>
</dbReference>
<reference evidence="3 4" key="1">
    <citation type="submission" date="2021-03" db="EMBL/GenBank/DDBJ databases">
        <title>Genomic and phenotypic characterization of Chloracidobacterium isolates provides evidence for multiple species.</title>
        <authorList>
            <person name="Saini M.K."/>
            <person name="Costas A.M.G."/>
            <person name="Tank M."/>
            <person name="Bryant D.A."/>
        </authorList>
    </citation>
    <scope>NUCLEOTIDE SEQUENCE [LARGE SCALE GENOMIC DNA]</scope>
    <source>
        <strain evidence="3 4">BV2-C</strain>
    </source>
</reference>
<dbReference type="Pfam" id="PF13354">
    <property type="entry name" value="Beta-lactamase2"/>
    <property type="match status" value="1"/>
</dbReference>
<protein>
    <submittedName>
        <fullName evidence="3">Serine hydrolase</fullName>
    </submittedName>
</protein>
<name>A0ABX8BC53_9BACT</name>
<dbReference type="RefSeq" id="WP_211430401.1">
    <property type="nucleotide sequence ID" value="NZ_CP072649.1"/>
</dbReference>
<dbReference type="PANTHER" id="PTHR35333">
    <property type="entry name" value="BETA-LACTAMASE"/>
    <property type="match status" value="1"/>
</dbReference>